<name>A0ABQ9VJK6_SAGOE</name>
<evidence type="ECO:0000256" key="1">
    <source>
        <dbReference type="SAM" id="MobiDB-lite"/>
    </source>
</evidence>
<evidence type="ECO:0000313" key="3">
    <source>
        <dbReference type="Proteomes" id="UP001266305"/>
    </source>
</evidence>
<dbReference type="Proteomes" id="UP001266305">
    <property type="component" value="Unassembled WGS sequence"/>
</dbReference>
<feature type="region of interest" description="Disordered" evidence="1">
    <location>
        <begin position="97"/>
        <end position="125"/>
    </location>
</feature>
<accession>A0ABQ9VJK6</accession>
<gene>
    <name evidence="2" type="ORF">P7K49_009295</name>
</gene>
<protein>
    <submittedName>
        <fullName evidence="2">Uncharacterized protein</fullName>
    </submittedName>
</protein>
<keyword evidence="3" id="KW-1185">Reference proteome</keyword>
<reference evidence="2 3" key="1">
    <citation type="submission" date="2023-05" db="EMBL/GenBank/DDBJ databases">
        <title>B98-5 Cell Line De Novo Hybrid Assembly: An Optical Mapping Approach.</title>
        <authorList>
            <person name="Kananen K."/>
            <person name="Auerbach J.A."/>
            <person name="Kautto E."/>
            <person name="Blachly J.S."/>
        </authorList>
    </citation>
    <scope>NUCLEOTIDE SEQUENCE [LARGE SCALE GENOMIC DNA]</scope>
    <source>
        <strain evidence="2">B95-8</strain>
        <tissue evidence="2">Cell line</tissue>
    </source>
</reference>
<comment type="caution">
    <text evidence="2">The sequence shown here is derived from an EMBL/GenBank/DDBJ whole genome shotgun (WGS) entry which is preliminary data.</text>
</comment>
<evidence type="ECO:0000313" key="2">
    <source>
        <dbReference type="EMBL" id="KAK2109549.1"/>
    </source>
</evidence>
<dbReference type="EMBL" id="JASSZA010000005">
    <property type="protein sequence ID" value="KAK2109549.1"/>
    <property type="molecule type" value="Genomic_DNA"/>
</dbReference>
<sequence length="125" mass="13869">MMDGAGEEQVEAREVGLCERPHHALPPAQGTSPDLTFEANEKQMEEWDRLEVETASATWHPRQARSYCERPRAGQGFAAGLRVSVQVYYSLDLPAQEGGSYSKMGSNISSFGERRSLGSWSRSHP</sequence>
<proteinExistence type="predicted"/>
<organism evidence="2 3">
    <name type="scientific">Saguinus oedipus</name>
    <name type="common">Cotton-top tamarin</name>
    <name type="synonym">Oedipomidas oedipus</name>
    <dbReference type="NCBI Taxonomy" id="9490"/>
    <lineage>
        <taxon>Eukaryota</taxon>
        <taxon>Metazoa</taxon>
        <taxon>Chordata</taxon>
        <taxon>Craniata</taxon>
        <taxon>Vertebrata</taxon>
        <taxon>Euteleostomi</taxon>
        <taxon>Mammalia</taxon>
        <taxon>Eutheria</taxon>
        <taxon>Euarchontoglires</taxon>
        <taxon>Primates</taxon>
        <taxon>Haplorrhini</taxon>
        <taxon>Platyrrhini</taxon>
        <taxon>Cebidae</taxon>
        <taxon>Callitrichinae</taxon>
        <taxon>Saguinus</taxon>
    </lineage>
</organism>